<comment type="caution">
    <text evidence="1">The sequence shown here is derived from an EMBL/GenBank/DDBJ whole genome shotgun (WGS) entry which is preliminary data.</text>
</comment>
<protein>
    <submittedName>
        <fullName evidence="1">10086_t:CDS:1</fullName>
    </submittedName>
</protein>
<dbReference type="Proteomes" id="UP000789366">
    <property type="component" value="Unassembled WGS sequence"/>
</dbReference>
<keyword evidence="2" id="KW-1185">Reference proteome</keyword>
<reference evidence="1" key="1">
    <citation type="submission" date="2021-06" db="EMBL/GenBank/DDBJ databases">
        <authorList>
            <person name="Kallberg Y."/>
            <person name="Tangrot J."/>
            <person name="Rosling A."/>
        </authorList>
    </citation>
    <scope>NUCLEOTIDE SEQUENCE</scope>
    <source>
        <strain evidence="1">28 12/20/2015</strain>
    </source>
</reference>
<gene>
    <name evidence="1" type="ORF">SPELUC_LOCUS9064</name>
</gene>
<accession>A0ACA9NLK7</accession>
<proteinExistence type="predicted"/>
<organism evidence="1 2">
    <name type="scientific">Cetraspora pellucida</name>
    <dbReference type="NCBI Taxonomy" id="1433469"/>
    <lineage>
        <taxon>Eukaryota</taxon>
        <taxon>Fungi</taxon>
        <taxon>Fungi incertae sedis</taxon>
        <taxon>Mucoromycota</taxon>
        <taxon>Glomeromycotina</taxon>
        <taxon>Glomeromycetes</taxon>
        <taxon>Diversisporales</taxon>
        <taxon>Gigasporaceae</taxon>
        <taxon>Cetraspora</taxon>
    </lineage>
</organism>
<dbReference type="EMBL" id="CAJVPW010014595">
    <property type="protein sequence ID" value="CAG8655125.1"/>
    <property type="molecule type" value="Genomic_DNA"/>
</dbReference>
<feature type="non-terminal residue" evidence="1">
    <location>
        <position position="1"/>
    </location>
</feature>
<name>A0ACA9NLK7_9GLOM</name>
<sequence length="42" mass="4703">NKKLMLEPDSTRAKGEKKHLSTLNPDSGYAAGKIRFRNSKSK</sequence>
<evidence type="ECO:0000313" key="2">
    <source>
        <dbReference type="Proteomes" id="UP000789366"/>
    </source>
</evidence>
<evidence type="ECO:0000313" key="1">
    <source>
        <dbReference type="EMBL" id="CAG8655125.1"/>
    </source>
</evidence>